<dbReference type="GO" id="GO:0005829">
    <property type="term" value="C:cytosol"/>
    <property type="evidence" value="ECO:0007669"/>
    <property type="project" value="TreeGrafter"/>
</dbReference>
<dbReference type="SUPFAM" id="SSF53697">
    <property type="entry name" value="SIS domain"/>
    <property type="match status" value="1"/>
</dbReference>
<dbReference type="PANTHER" id="PTHR11469:SF1">
    <property type="entry name" value="GLUCOSE-6-PHOSPHATE ISOMERASE"/>
    <property type="match status" value="1"/>
</dbReference>
<sequence>MNVTCSESLSRSLSPVVEKIIVAKIASRLGEKDQTIWGPAAESEASIRLGWITSARDSLDVLPEIFSLRDQYSKDGVNRFVLCGMGGSSLAPEVISRVAGKDLFILDSTSPEQVSAALIDLERTAVIVSSKSGSTVETDSQKRIFEHAFQESGIDQRERIVIVTDPGSPLDLESRSNGYKVFNADPNVGGRYSALTAFGLVPAGLAGCDIGSLANASSSSSAKLFNDSTDNPAIWLAAAIAGQAGKDKFLIEADRLPSFGDWVEQLVAESTGKQQKGVLPVAVTSSAPELSMNLIDTLTIRFDNKESDVSFGGSLGEVFILWEVATAIAGWLLEINPFDQPNVESAKIAARALLERKDFSDSFDYVDRSIQVKSRGFHFQGTTVDSAIEALLSQIREDGYLSIQAYLSSNSLPQFQQLRDISARRIQRPVTFGWGPRFLHSTGQYHKGGPKQGVFLQLTLDETNELAVPGRPFTFSQLISAQASGDAEVLKDQGLPVLSLKLENPLEGLELLKKAIES</sequence>
<dbReference type="EMBL" id="CAEZTO010000002">
    <property type="protein sequence ID" value="CAB4565485.1"/>
    <property type="molecule type" value="Genomic_DNA"/>
</dbReference>
<dbReference type="InterPro" id="IPR001672">
    <property type="entry name" value="G6P_Isomerase"/>
</dbReference>
<reference evidence="5" key="1">
    <citation type="submission" date="2020-05" db="EMBL/GenBank/DDBJ databases">
        <authorList>
            <person name="Chiriac C."/>
            <person name="Salcher M."/>
            <person name="Ghai R."/>
            <person name="Kavagutti S V."/>
        </authorList>
    </citation>
    <scope>NUCLEOTIDE SEQUENCE</scope>
</reference>
<dbReference type="AlphaFoldDB" id="A0A6J6DRG2"/>
<keyword evidence="1" id="KW-0312">Gluconeogenesis</keyword>
<evidence type="ECO:0000313" key="5">
    <source>
        <dbReference type="EMBL" id="CAB4565485.1"/>
    </source>
</evidence>
<dbReference type="GO" id="GO:0051156">
    <property type="term" value="P:glucose 6-phosphate metabolic process"/>
    <property type="evidence" value="ECO:0007669"/>
    <property type="project" value="TreeGrafter"/>
</dbReference>
<name>A0A6J6DRG2_9ZZZZ</name>
<dbReference type="Gene3D" id="3.40.50.10490">
    <property type="entry name" value="Glucose-6-phosphate isomerase like protein, domain 1"/>
    <property type="match status" value="3"/>
</dbReference>
<proteinExistence type="predicted"/>
<dbReference type="PRINTS" id="PR00662">
    <property type="entry name" value="G6PISOMERASE"/>
</dbReference>
<protein>
    <submittedName>
        <fullName evidence="5">Unannotated protein</fullName>
    </submittedName>
</protein>
<evidence type="ECO:0000256" key="2">
    <source>
        <dbReference type="ARBA" id="ARBA00023152"/>
    </source>
</evidence>
<gene>
    <name evidence="4" type="ORF">UFOPK1503_00084</name>
    <name evidence="5" type="ORF">UFOPK1693_00320</name>
</gene>
<evidence type="ECO:0000256" key="1">
    <source>
        <dbReference type="ARBA" id="ARBA00022432"/>
    </source>
</evidence>
<dbReference type="GO" id="GO:0006096">
    <property type="term" value="P:glycolytic process"/>
    <property type="evidence" value="ECO:0007669"/>
    <property type="project" value="UniProtKB-KW"/>
</dbReference>
<dbReference type="GO" id="GO:0004347">
    <property type="term" value="F:glucose-6-phosphate isomerase activity"/>
    <property type="evidence" value="ECO:0007669"/>
    <property type="project" value="InterPro"/>
</dbReference>
<evidence type="ECO:0000256" key="3">
    <source>
        <dbReference type="ARBA" id="ARBA00023235"/>
    </source>
</evidence>
<dbReference type="GO" id="GO:0048029">
    <property type="term" value="F:monosaccharide binding"/>
    <property type="evidence" value="ECO:0007669"/>
    <property type="project" value="TreeGrafter"/>
</dbReference>
<dbReference type="EMBL" id="CAEZST010000001">
    <property type="protein sequence ID" value="CAB4538618.1"/>
    <property type="molecule type" value="Genomic_DNA"/>
</dbReference>
<keyword evidence="3" id="KW-0413">Isomerase</keyword>
<dbReference type="PROSITE" id="PS51463">
    <property type="entry name" value="P_GLUCOSE_ISOMERASE_3"/>
    <property type="match status" value="2"/>
</dbReference>
<keyword evidence="2" id="KW-0324">Glycolysis</keyword>
<accession>A0A6J6DRG2</accession>
<organism evidence="5">
    <name type="scientific">freshwater metagenome</name>
    <dbReference type="NCBI Taxonomy" id="449393"/>
    <lineage>
        <taxon>unclassified sequences</taxon>
        <taxon>metagenomes</taxon>
        <taxon>ecological metagenomes</taxon>
    </lineage>
</organism>
<dbReference type="PANTHER" id="PTHR11469">
    <property type="entry name" value="GLUCOSE-6-PHOSPHATE ISOMERASE"/>
    <property type="match status" value="1"/>
</dbReference>
<evidence type="ECO:0000313" key="4">
    <source>
        <dbReference type="EMBL" id="CAB4538618.1"/>
    </source>
</evidence>
<dbReference type="InterPro" id="IPR046348">
    <property type="entry name" value="SIS_dom_sf"/>
</dbReference>
<dbReference type="GO" id="GO:0006094">
    <property type="term" value="P:gluconeogenesis"/>
    <property type="evidence" value="ECO:0007669"/>
    <property type="project" value="UniProtKB-KW"/>
</dbReference>
<dbReference type="GO" id="GO:0097367">
    <property type="term" value="F:carbohydrate derivative binding"/>
    <property type="evidence" value="ECO:0007669"/>
    <property type="project" value="InterPro"/>
</dbReference>